<feature type="region of interest" description="Disordered" evidence="1">
    <location>
        <begin position="1"/>
        <end position="26"/>
    </location>
</feature>
<accession>A0ABZ1GZW1</accession>
<protein>
    <submittedName>
        <fullName evidence="2">Uncharacterized protein</fullName>
    </submittedName>
</protein>
<sequence>MIRTQGPRTEREPQLVQLTGQPEQGPTKLLEQVKVDGSGSLIGGAIGQAATFLRVS</sequence>
<dbReference type="Proteomes" id="UP001340816">
    <property type="component" value="Chromosome"/>
</dbReference>
<organism evidence="2 3">
    <name type="scientific">Streptomyces phaeochromogenes</name>
    <dbReference type="NCBI Taxonomy" id="1923"/>
    <lineage>
        <taxon>Bacteria</taxon>
        <taxon>Bacillati</taxon>
        <taxon>Actinomycetota</taxon>
        <taxon>Actinomycetes</taxon>
        <taxon>Kitasatosporales</taxon>
        <taxon>Streptomycetaceae</taxon>
        <taxon>Streptomyces</taxon>
        <taxon>Streptomyces phaeochromogenes group</taxon>
    </lineage>
</organism>
<name>A0ABZ1GZW1_STRPH</name>
<dbReference type="RefSeq" id="WP_326757418.1">
    <property type="nucleotide sequence ID" value="NZ_CP109135.1"/>
</dbReference>
<keyword evidence="3" id="KW-1185">Reference proteome</keyword>
<gene>
    <name evidence="2" type="ORF">OHB35_00590</name>
</gene>
<evidence type="ECO:0000313" key="2">
    <source>
        <dbReference type="EMBL" id="WSD11832.1"/>
    </source>
</evidence>
<reference evidence="2 3" key="1">
    <citation type="submission" date="2022-10" db="EMBL/GenBank/DDBJ databases">
        <title>The complete genomes of actinobacterial strains from the NBC collection.</title>
        <authorList>
            <person name="Joergensen T.S."/>
            <person name="Alvarez Arevalo M."/>
            <person name="Sterndorff E.B."/>
            <person name="Faurdal D."/>
            <person name="Vuksanovic O."/>
            <person name="Mourched A.-S."/>
            <person name="Charusanti P."/>
            <person name="Shaw S."/>
            <person name="Blin K."/>
            <person name="Weber T."/>
        </authorList>
    </citation>
    <scope>NUCLEOTIDE SEQUENCE [LARGE SCALE GENOMIC DNA]</scope>
    <source>
        <strain evidence="2 3">NBC 01752</strain>
    </source>
</reference>
<evidence type="ECO:0000256" key="1">
    <source>
        <dbReference type="SAM" id="MobiDB-lite"/>
    </source>
</evidence>
<evidence type="ECO:0000313" key="3">
    <source>
        <dbReference type="Proteomes" id="UP001340816"/>
    </source>
</evidence>
<proteinExistence type="predicted"/>
<dbReference type="EMBL" id="CP109135">
    <property type="protein sequence ID" value="WSD11832.1"/>
    <property type="molecule type" value="Genomic_DNA"/>
</dbReference>